<name>A0A1G6SV45_9SPHI</name>
<evidence type="ECO:0000259" key="4">
    <source>
        <dbReference type="SMART" id="SM00656"/>
    </source>
</evidence>
<dbReference type="PANTHER" id="PTHR31683">
    <property type="entry name" value="PECTATE LYASE 18-RELATED"/>
    <property type="match status" value="1"/>
</dbReference>
<evidence type="ECO:0000313" key="5">
    <source>
        <dbReference type="EMBL" id="SDD19985.1"/>
    </source>
</evidence>
<dbReference type="PANTHER" id="PTHR31683:SF18">
    <property type="entry name" value="PECTATE LYASE 21-RELATED"/>
    <property type="match status" value="1"/>
</dbReference>
<dbReference type="SUPFAM" id="SSF51126">
    <property type="entry name" value="Pectin lyase-like"/>
    <property type="match status" value="1"/>
</dbReference>
<evidence type="ECO:0000256" key="1">
    <source>
        <dbReference type="ARBA" id="ARBA00023239"/>
    </source>
</evidence>
<dbReference type="GO" id="GO:0005576">
    <property type="term" value="C:extracellular region"/>
    <property type="evidence" value="ECO:0007669"/>
    <property type="project" value="UniProtKB-SubCell"/>
</dbReference>
<dbReference type="STRING" id="390242.SAMN04488024_104352"/>
<dbReference type="InterPro" id="IPR012334">
    <property type="entry name" value="Pectin_lyas_fold"/>
</dbReference>
<keyword evidence="2" id="KW-0964">Secreted</keyword>
<dbReference type="InterPro" id="IPR045032">
    <property type="entry name" value="PEL"/>
</dbReference>
<dbReference type="SMART" id="SM00656">
    <property type="entry name" value="Amb_all"/>
    <property type="match status" value="1"/>
</dbReference>
<keyword evidence="6" id="KW-1185">Reference proteome</keyword>
<dbReference type="GO" id="GO:0030570">
    <property type="term" value="F:pectate lyase activity"/>
    <property type="evidence" value="ECO:0007669"/>
    <property type="project" value="InterPro"/>
</dbReference>
<sequence length="470" mass="50726">MQRKTNLFKKVSLIGLMFTLVVFFSNCKKNAQAEDVAANSTEMFSGDSSAVLAATVGSTGKINLSGTKSEGGYAYKISQTISGGDNSTAKEQSILRLFENGVELGPAHSIHDDIRNLGKGRFSHWGSTVIFSASDNTDPRTNGRTYTYLMGGTSTIAPPADNSNTTAPTTPTQSTSGLMGYAMVNGTTTGGQGGAEVTVTTIAQLKAAVADNTPRIIYISGTVKGAGMDPVYVKSNKSIIGKPGAVIEGVNLYIYTVSNIIVQNITFKNYVEQAAVQIKDAAHHVWVDHCDFSTDRTHGWEYWGKDICITRESDYVTVSWSKFHDTNLSVLISGGIEGHEADKGKLHVTMHHNMWYNVTEREPSMNYGSVHMFNNYHLNNSGYSIGTRAGGIVRTDNEYFSNCVKPLTTKVASDPEGYFSGITTNIYDKCGANNITTAVSSWVPEYDYKSYVNDAASVPALVMANAGPTK</sequence>
<keyword evidence="3" id="KW-0732">Signal</keyword>
<reference evidence="6" key="1">
    <citation type="submission" date="2016-10" db="EMBL/GenBank/DDBJ databases">
        <authorList>
            <person name="Varghese N."/>
            <person name="Submissions S."/>
        </authorList>
    </citation>
    <scope>NUCLEOTIDE SEQUENCE [LARGE SCALE GENOMIC DNA]</scope>
    <source>
        <strain evidence="6">DSM 18609</strain>
    </source>
</reference>
<dbReference type="InterPro" id="IPR011050">
    <property type="entry name" value="Pectin_lyase_fold/virulence"/>
</dbReference>
<evidence type="ECO:0000313" key="6">
    <source>
        <dbReference type="Proteomes" id="UP000199455"/>
    </source>
</evidence>
<keyword evidence="1 2" id="KW-0456">Lyase</keyword>
<feature type="signal peptide" evidence="3">
    <location>
        <begin position="1"/>
        <end position="33"/>
    </location>
</feature>
<accession>A0A1G6SV45</accession>
<dbReference type="EMBL" id="FMZH01000004">
    <property type="protein sequence ID" value="SDD19985.1"/>
    <property type="molecule type" value="Genomic_DNA"/>
</dbReference>
<keyword evidence="2" id="KW-0624">Polysaccharide degradation</keyword>
<dbReference type="Gene3D" id="2.160.20.10">
    <property type="entry name" value="Single-stranded right-handed beta-helix, Pectin lyase-like"/>
    <property type="match status" value="1"/>
</dbReference>
<organism evidence="5 6">
    <name type="scientific">Pedobacter soli</name>
    <dbReference type="NCBI Taxonomy" id="390242"/>
    <lineage>
        <taxon>Bacteria</taxon>
        <taxon>Pseudomonadati</taxon>
        <taxon>Bacteroidota</taxon>
        <taxon>Sphingobacteriia</taxon>
        <taxon>Sphingobacteriales</taxon>
        <taxon>Sphingobacteriaceae</taxon>
        <taxon>Pedobacter</taxon>
    </lineage>
</organism>
<comment type="subcellular location">
    <subcellularLocation>
        <location evidence="2">Secreted</location>
    </subcellularLocation>
</comment>
<dbReference type="InterPro" id="IPR002022">
    <property type="entry name" value="Pec_lyase"/>
</dbReference>
<comment type="similarity">
    <text evidence="2">Belongs to the polysaccharide lyase 1 family.</text>
</comment>
<dbReference type="GO" id="GO:0000272">
    <property type="term" value="P:polysaccharide catabolic process"/>
    <property type="evidence" value="ECO:0007669"/>
    <property type="project" value="UniProtKB-KW"/>
</dbReference>
<dbReference type="Proteomes" id="UP000199455">
    <property type="component" value="Unassembled WGS sequence"/>
</dbReference>
<keyword evidence="2" id="KW-0119">Carbohydrate metabolism</keyword>
<evidence type="ECO:0000256" key="3">
    <source>
        <dbReference type="SAM" id="SignalP"/>
    </source>
</evidence>
<evidence type="ECO:0000256" key="2">
    <source>
        <dbReference type="RuleBase" id="RU361173"/>
    </source>
</evidence>
<gene>
    <name evidence="5" type="ORF">SAMN04488024_104352</name>
</gene>
<dbReference type="AlphaFoldDB" id="A0A1G6SV45"/>
<proteinExistence type="inferred from homology"/>
<dbReference type="RefSeq" id="WP_090768740.1">
    <property type="nucleotide sequence ID" value="NZ_FMZH01000004.1"/>
</dbReference>
<protein>
    <submittedName>
        <fullName evidence="5">Pectate lyase</fullName>
    </submittedName>
</protein>
<dbReference type="Pfam" id="PF00544">
    <property type="entry name" value="Pectate_lyase_4"/>
    <property type="match status" value="1"/>
</dbReference>
<feature type="chain" id="PRO_5011591423" evidence="3">
    <location>
        <begin position="34"/>
        <end position="470"/>
    </location>
</feature>
<feature type="domain" description="Pectate lyase" evidence="4">
    <location>
        <begin position="192"/>
        <end position="406"/>
    </location>
</feature>